<reference evidence="2 3" key="1">
    <citation type="journal article" date="2014" name="Nat. Commun.">
        <title>Multiple recent horizontal transfers of a large genomic region in cheese making fungi.</title>
        <authorList>
            <person name="Cheeseman K."/>
            <person name="Ropars J."/>
            <person name="Renault P."/>
            <person name="Dupont J."/>
            <person name="Gouzy J."/>
            <person name="Branca A."/>
            <person name="Abraham A.L."/>
            <person name="Ceppi M."/>
            <person name="Conseiller E."/>
            <person name="Debuchy R."/>
            <person name="Malagnac F."/>
            <person name="Goarin A."/>
            <person name="Silar P."/>
            <person name="Lacoste S."/>
            <person name="Sallet E."/>
            <person name="Bensimon A."/>
            <person name="Giraud T."/>
            <person name="Brygoo Y."/>
        </authorList>
    </citation>
    <scope>NUCLEOTIDE SEQUENCE [LARGE SCALE GENOMIC DNA]</scope>
    <source>
        <strain evidence="3">FM 013</strain>
    </source>
</reference>
<protein>
    <submittedName>
        <fullName evidence="2">Str. FM013</fullName>
    </submittedName>
</protein>
<dbReference type="STRING" id="1429867.A0A0G4P7K9"/>
<accession>A0A0G4P7K9</accession>
<sequence>MAAHCHRPSLGGILETLIPFSLTLQQRESAKHVVIKLMRHYGPERTVPKGYRPAALIHAILEHVAYLDTFLNFFLSYIYGGLCFNEGPVVDFDITHALSYFNDWPSWEPEQIHDLTRSIEKFAEFIVDDFLLPLRATSVKTPQPTSTQNSTSTGINLQERCLIRDRHRCVVSRTFDILTAEERHKENGEFCTDDDGKLLKDEPKGQFEYLEVTHILPHCLTTVVSGDTELSDSKKNVLRILDMFDPGIGQLIDGPRIKSPMNALTLTFHYHRLFGEFEIFFESTGIPYQYRIDSTMEISFLRNSLFPVIRTLALSPTHSIDPPSSRLLAVHRAITIMMKVSGAGDYIETVLRDREELVVREDGSSHLGYLTSLRLAGWY</sequence>
<dbReference type="Proteomes" id="UP000053732">
    <property type="component" value="Unassembled WGS sequence"/>
</dbReference>
<feature type="domain" description="HNH nuclease" evidence="1">
    <location>
        <begin position="202"/>
        <end position="282"/>
    </location>
</feature>
<keyword evidence="3" id="KW-1185">Reference proteome</keyword>
<proteinExistence type="predicted"/>
<dbReference type="Pfam" id="PF13391">
    <property type="entry name" value="HNH_2"/>
    <property type="match status" value="1"/>
</dbReference>
<dbReference type="InterPro" id="IPR003615">
    <property type="entry name" value="HNH_nuc"/>
</dbReference>
<evidence type="ECO:0000259" key="1">
    <source>
        <dbReference type="Pfam" id="PF13391"/>
    </source>
</evidence>
<gene>
    <name evidence="2" type="ORF">PCAMFM013_S007g000287</name>
</gene>
<name>A0A0G4P7K9_PENC3</name>
<dbReference type="AlphaFoldDB" id="A0A0G4P7K9"/>
<evidence type="ECO:0000313" key="2">
    <source>
        <dbReference type="EMBL" id="CRL22306.1"/>
    </source>
</evidence>
<organism evidence="2 3">
    <name type="scientific">Penicillium camemberti (strain FM 013)</name>
    <dbReference type="NCBI Taxonomy" id="1429867"/>
    <lineage>
        <taxon>Eukaryota</taxon>
        <taxon>Fungi</taxon>
        <taxon>Dikarya</taxon>
        <taxon>Ascomycota</taxon>
        <taxon>Pezizomycotina</taxon>
        <taxon>Eurotiomycetes</taxon>
        <taxon>Eurotiomycetidae</taxon>
        <taxon>Eurotiales</taxon>
        <taxon>Aspergillaceae</taxon>
        <taxon>Penicillium</taxon>
    </lineage>
</organism>
<evidence type="ECO:0000313" key="3">
    <source>
        <dbReference type="Proteomes" id="UP000053732"/>
    </source>
</evidence>
<dbReference type="EMBL" id="HG793140">
    <property type="protein sequence ID" value="CRL22306.1"/>
    <property type="molecule type" value="Genomic_DNA"/>
</dbReference>